<dbReference type="RefSeq" id="WP_077335186.1">
    <property type="nucleotide sequence ID" value="NZ_FULE01000024.1"/>
</dbReference>
<dbReference type="AlphaFoldDB" id="A0A1R4LIP9"/>
<evidence type="ECO:0000313" key="1">
    <source>
        <dbReference type="EMBL" id="SJN56207.1"/>
    </source>
</evidence>
<organism evidence="1 2">
    <name type="scientific">Vibrio ruber (strain DSM 16370 / JCM 11486 / BCRC 17186 / CECT 7878 / LMG 23124 / VR1)</name>
    <dbReference type="NCBI Taxonomy" id="1123498"/>
    <lineage>
        <taxon>Bacteria</taxon>
        <taxon>Pseudomonadati</taxon>
        <taxon>Pseudomonadota</taxon>
        <taxon>Gammaproteobacteria</taxon>
        <taxon>Vibrionales</taxon>
        <taxon>Vibrionaceae</taxon>
        <taxon>Vibrio</taxon>
    </lineage>
</organism>
<name>A0A1R4LIP9_VIBR1</name>
<evidence type="ECO:0000313" key="2">
    <source>
        <dbReference type="Proteomes" id="UP000188276"/>
    </source>
</evidence>
<gene>
    <name evidence="1" type="ORF">VR7878_01653</name>
</gene>
<dbReference type="Proteomes" id="UP000188276">
    <property type="component" value="Unassembled WGS sequence"/>
</dbReference>
<dbReference type="OrthoDB" id="6629090at2"/>
<keyword evidence="2" id="KW-1185">Reference proteome</keyword>
<accession>A0A1R4LIP9</accession>
<reference evidence="2" key="1">
    <citation type="submission" date="2017-02" db="EMBL/GenBank/DDBJ databases">
        <authorList>
            <person name="Rodrigo-Torres L."/>
            <person name="Arahal R.D."/>
            <person name="Lucena T."/>
        </authorList>
    </citation>
    <scope>NUCLEOTIDE SEQUENCE [LARGE SCALE GENOMIC DNA]</scope>
    <source>
        <strain evidence="2">CECT 7878</strain>
    </source>
</reference>
<proteinExistence type="predicted"/>
<protein>
    <submittedName>
        <fullName evidence="1">Uncharacterized protein</fullName>
    </submittedName>
</protein>
<dbReference type="EMBL" id="FULE01000024">
    <property type="protein sequence ID" value="SJN56207.1"/>
    <property type="molecule type" value="Genomic_DNA"/>
</dbReference>
<dbReference type="STRING" id="1123498.VR7878_01653"/>
<sequence length="218" mass="24509">MTSRADIIDGSQAIGRKYGLIYTEKCGWIDLGHANPEGALTLWNQIKNEESIESENIPNDSFRIAYRQMMGRKNLVMVGIQKKYDIKKQLSESEKKSVALSIFLDVSHAFESLQAGFPFNLVTDSGFSGEDLVSDLIGFYRAVNPGGNYIRLCQPVRKEIALKIWDTYGPVGNNKNHSTSPYLYPIPPNTGRITRGRLPPFLNTIKPLKEGELYQVVH</sequence>